<sequence length="785" mass="86999">MATEQDGNMPPLGEQLEPPVLNSIEAFKPLVPKDGMASTSQRLQHIYVTNGSPSSFGHVVSKQWRSDSAIGRNTWAVLGTEDEVAILLADLINGDITDVPGQAMDVESMVAPAPTEALSGLGTCRLVFVTFKHLVRVLSECFLKGPTWGWDAMFGSPTVVMNFASGDMTFEMAFACPLLARLIEDTIGTSLQTIMACTVSNDNMPYFGKEWRDVQMQEITVLTRAPRPAMEFMHYAVDQSESPEEMKEAVSNSRRKNSRNGVKKRSLLVAGNPLLSEVSWTSKDPKPIFARELHVLRQDATRDLVIDDKMAHFGCVSNVGDVIIQPFTAGCTFDRLQLTWGAGEHCLPRSQVEINYHSQHCQESAAQPNILVLASKEQFDSLPAHCETSIAHGAELARLLICCKLIWPGVPIANIPVLLPENENFTMHQLRFLSVKRLVVRPLKDIPGEATRPGKREMPHLYMTMTMTKLGHTTATILMHGVQSLHSAHLLGQLLDPTGGVDGLSYMNVGIVDAILALAVLTETRDDGETQLKAVISMRKPQPSSRDWYEGLRGVGAGQAGRGPMWLAVGIWQKLMTDHSLRGPLEYCGRRPPEKCVAVNHGCIDLFNFATLHWDRRLVVMNSICASLYGISPAGLLSTTTLGDQELLAVEVALVRAFMERIICVVKYGEEFEARDMASGCVVGRPFRSQEAQIWWEDCVRRDTLPNGRKPPVTFWVYSHLIYSGSDYDDGGVIRIPQDLAHVSFRAYRLAHEGTSLFWRVQSALDHVRSMMERHARGADGTWVL</sequence>
<feature type="compositionally biased region" description="Basic residues" evidence="1">
    <location>
        <begin position="253"/>
        <end position="262"/>
    </location>
</feature>
<organism evidence="2 3">
    <name type="scientific">Diaporthe australafricana</name>
    <dbReference type="NCBI Taxonomy" id="127596"/>
    <lineage>
        <taxon>Eukaryota</taxon>
        <taxon>Fungi</taxon>
        <taxon>Dikarya</taxon>
        <taxon>Ascomycota</taxon>
        <taxon>Pezizomycotina</taxon>
        <taxon>Sordariomycetes</taxon>
        <taxon>Sordariomycetidae</taxon>
        <taxon>Diaporthales</taxon>
        <taxon>Diaporthaceae</taxon>
        <taxon>Diaporthe</taxon>
    </lineage>
</organism>
<dbReference type="EMBL" id="JAWRVE010000001">
    <property type="protein sequence ID" value="KAL1883923.1"/>
    <property type="molecule type" value="Genomic_DNA"/>
</dbReference>
<feature type="region of interest" description="Disordered" evidence="1">
    <location>
        <begin position="243"/>
        <end position="262"/>
    </location>
</feature>
<accession>A0ABR3Y794</accession>
<dbReference type="Proteomes" id="UP001583177">
    <property type="component" value="Unassembled WGS sequence"/>
</dbReference>
<proteinExistence type="predicted"/>
<reference evidence="2 3" key="1">
    <citation type="journal article" date="2024" name="IMA Fungus">
        <title>IMA Genome - F19 : A genome assembly and annotation guide to empower mycologists, including annotated draft genome sequences of Ceratocystis pirilliformis, Diaporthe australafricana, Fusarium ophioides, Paecilomyces lecythidis, and Sporothrix stenoceras.</title>
        <authorList>
            <person name="Aylward J."/>
            <person name="Wilson A.M."/>
            <person name="Visagie C.M."/>
            <person name="Spraker J."/>
            <person name="Barnes I."/>
            <person name="Buitendag C."/>
            <person name="Ceriani C."/>
            <person name="Del Mar Angel L."/>
            <person name="du Plessis D."/>
            <person name="Fuchs T."/>
            <person name="Gasser K."/>
            <person name="Kramer D."/>
            <person name="Li W."/>
            <person name="Munsamy K."/>
            <person name="Piso A."/>
            <person name="Price J.L."/>
            <person name="Sonnekus B."/>
            <person name="Thomas C."/>
            <person name="van der Nest A."/>
            <person name="van Dijk A."/>
            <person name="van Heerden A."/>
            <person name="van Vuuren N."/>
            <person name="Yilmaz N."/>
            <person name="Duong T.A."/>
            <person name="van der Merwe N.A."/>
            <person name="Wingfield M.J."/>
            <person name="Wingfield B.D."/>
        </authorList>
    </citation>
    <scope>NUCLEOTIDE SEQUENCE [LARGE SCALE GENOMIC DNA]</scope>
    <source>
        <strain evidence="2 3">CMW 18300</strain>
    </source>
</reference>
<name>A0ABR3Y794_9PEZI</name>
<gene>
    <name evidence="2" type="ORF">Daus18300_000031</name>
</gene>
<comment type="caution">
    <text evidence="2">The sequence shown here is derived from an EMBL/GenBank/DDBJ whole genome shotgun (WGS) entry which is preliminary data.</text>
</comment>
<keyword evidence="3" id="KW-1185">Reference proteome</keyword>
<evidence type="ECO:0000256" key="1">
    <source>
        <dbReference type="SAM" id="MobiDB-lite"/>
    </source>
</evidence>
<evidence type="ECO:0000313" key="2">
    <source>
        <dbReference type="EMBL" id="KAL1883923.1"/>
    </source>
</evidence>
<evidence type="ECO:0000313" key="3">
    <source>
        <dbReference type="Proteomes" id="UP001583177"/>
    </source>
</evidence>
<protein>
    <submittedName>
        <fullName evidence="2">Uncharacterized protein</fullName>
    </submittedName>
</protein>